<evidence type="ECO:0000313" key="4">
    <source>
        <dbReference type="WBParaSite" id="PSAMB.scaffold3827size16753.g22700.t1"/>
    </source>
</evidence>
<feature type="compositionally biased region" description="Basic and acidic residues" evidence="1">
    <location>
        <begin position="72"/>
        <end position="82"/>
    </location>
</feature>
<keyword evidence="2" id="KW-0732">Signal</keyword>
<dbReference type="AlphaFoldDB" id="A0A914WD72"/>
<dbReference type="WBParaSite" id="PSAMB.scaffold3827size16753.g22700.t1">
    <property type="protein sequence ID" value="PSAMB.scaffold3827size16753.g22700.t1"/>
    <property type="gene ID" value="PSAMB.scaffold3827size16753.g22700"/>
</dbReference>
<reference evidence="4" key="1">
    <citation type="submission" date="2022-11" db="UniProtKB">
        <authorList>
            <consortium name="WormBaseParasite"/>
        </authorList>
    </citation>
    <scope>IDENTIFICATION</scope>
</reference>
<organism evidence="3 4">
    <name type="scientific">Plectus sambesii</name>
    <dbReference type="NCBI Taxonomy" id="2011161"/>
    <lineage>
        <taxon>Eukaryota</taxon>
        <taxon>Metazoa</taxon>
        <taxon>Ecdysozoa</taxon>
        <taxon>Nematoda</taxon>
        <taxon>Chromadorea</taxon>
        <taxon>Plectida</taxon>
        <taxon>Plectina</taxon>
        <taxon>Plectoidea</taxon>
        <taxon>Plectidae</taxon>
        <taxon>Plectus</taxon>
    </lineage>
</organism>
<keyword evidence="3" id="KW-1185">Reference proteome</keyword>
<evidence type="ECO:0000256" key="2">
    <source>
        <dbReference type="SAM" id="SignalP"/>
    </source>
</evidence>
<accession>A0A914WD72</accession>
<feature type="compositionally biased region" description="Low complexity" evidence="1">
    <location>
        <begin position="112"/>
        <end position="121"/>
    </location>
</feature>
<feature type="compositionally biased region" description="Pro residues" evidence="1">
    <location>
        <begin position="43"/>
        <end position="54"/>
    </location>
</feature>
<proteinExistence type="predicted"/>
<protein>
    <submittedName>
        <fullName evidence="4">Uncharacterized protein</fullName>
    </submittedName>
</protein>
<sequence>MKTAIIIALCVAFAIAQPIPNGPPPCPAGVAQSKCDAFFSCMPKPPTPPGPPPAQGTQGSQPPPPPPSQAEDMQKMQAKEAECFATAGMTAADQQIMKANKPAPPQGPPPQQNGQGQTMLG</sequence>
<name>A0A914WD72_9BILA</name>
<feature type="compositionally biased region" description="Pro residues" evidence="1">
    <location>
        <begin position="102"/>
        <end position="111"/>
    </location>
</feature>
<feature type="region of interest" description="Disordered" evidence="1">
    <location>
        <begin position="40"/>
        <end position="121"/>
    </location>
</feature>
<feature type="signal peptide" evidence="2">
    <location>
        <begin position="1"/>
        <end position="16"/>
    </location>
</feature>
<feature type="chain" id="PRO_5037250821" evidence="2">
    <location>
        <begin position="17"/>
        <end position="121"/>
    </location>
</feature>
<evidence type="ECO:0000313" key="3">
    <source>
        <dbReference type="Proteomes" id="UP000887566"/>
    </source>
</evidence>
<dbReference type="Proteomes" id="UP000887566">
    <property type="component" value="Unplaced"/>
</dbReference>
<evidence type="ECO:0000256" key="1">
    <source>
        <dbReference type="SAM" id="MobiDB-lite"/>
    </source>
</evidence>